<evidence type="ECO:0000313" key="3">
    <source>
        <dbReference type="EMBL" id="CAF9931266.1"/>
    </source>
</evidence>
<feature type="domain" description="SCP" evidence="2">
    <location>
        <begin position="104"/>
        <end position="269"/>
    </location>
</feature>
<evidence type="ECO:0000259" key="2">
    <source>
        <dbReference type="SMART" id="SM00198"/>
    </source>
</evidence>
<evidence type="ECO:0000256" key="1">
    <source>
        <dbReference type="SAM" id="SignalP"/>
    </source>
</evidence>
<dbReference type="Gene3D" id="3.40.33.10">
    <property type="entry name" value="CAP"/>
    <property type="match status" value="1"/>
</dbReference>
<proteinExistence type="predicted"/>
<protein>
    <recommendedName>
        <fullName evidence="2">SCP domain-containing protein</fullName>
    </recommendedName>
</protein>
<name>A0A8H3G178_9LECA</name>
<gene>
    <name evidence="3" type="ORF">IMSHALPRED_008575</name>
</gene>
<dbReference type="OrthoDB" id="337038at2759"/>
<dbReference type="Pfam" id="PF00188">
    <property type="entry name" value="CAP"/>
    <property type="match status" value="1"/>
</dbReference>
<keyword evidence="1" id="KW-0732">Signal</keyword>
<sequence>MRSSILTPLAFAASVMASPIMNTVIDEIVTTAVVHEVVTVYEDANQPTPAAQATSVVVKVDAVQAQATANTATSVTPVAAATSAPSTSDLPLTYQPTLDTESATYEGLVLLNHNVHRANHSVADLVYNSTLASYAEQIAKTCIYSHSKAAGDGDYGQNIGAGIDAGNISALITNMLYNNEIENYPLPYGQANPDSSAFESWGHYSQIVWSDTTSVGCYTYDCSPAGQTATQDCNASSQPYLANTECGPDDGTPAVFTVCNYYPEGNVAGQYEAVKAPSGHGIVQMTEDGLTGPGV</sequence>
<dbReference type="InterPro" id="IPR035940">
    <property type="entry name" value="CAP_sf"/>
</dbReference>
<evidence type="ECO:0000313" key="4">
    <source>
        <dbReference type="Proteomes" id="UP000664534"/>
    </source>
</evidence>
<dbReference type="PANTHER" id="PTHR10334">
    <property type="entry name" value="CYSTEINE-RICH SECRETORY PROTEIN-RELATED"/>
    <property type="match status" value="1"/>
</dbReference>
<dbReference type="Proteomes" id="UP000664534">
    <property type="component" value="Unassembled WGS sequence"/>
</dbReference>
<keyword evidence="4" id="KW-1185">Reference proteome</keyword>
<dbReference type="PROSITE" id="PS01009">
    <property type="entry name" value="CRISP_1"/>
    <property type="match status" value="1"/>
</dbReference>
<accession>A0A8H3G178</accession>
<dbReference type="AlphaFoldDB" id="A0A8H3G178"/>
<dbReference type="InterPro" id="IPR014044">
    <property type="entry name" value="CAP_dom"/>
</dbReference>
<reference evidence="3" key="1">
    <citation type="submission" date="2021-03" db="EMBL/GenBank/DDBJ databases">
        <authorList>
            <person name="Tagirdzhanova G."/>
        </authorList>
    </citation>
    <scope>NUCLEOTIDE SEQUENCE</scope>
</reference>
<comment type="caution">
    <text evidence="3">The sequence shown here is derived from an EMBL/GenBank/DDBJ whole genome shotgun (WGS) entry which is preliminary data.</text>
</comment>
<feature type="chain" id="PRO_5034777353" description="SCP domain-containing protein" evidence="1">
    <location>
        <begin position="18"/>
        <end position="295"/>
    </location>
</feature>
<dbReference type="EMBL" id="CAJPDT010000060">
    <property type="protein sequence ID" value="CAF9931266.1"/>
    <property type="molecule type" value="Genomic_DNA"/>
</dbReference>
<feature type="signal peptide" evidence="1">
    <location>
        <begin position="1"/>
        <end position="17"/>
    </location>
</feature>
<dbReference type="SUPFAM" id="SSF55797">
    <property type="entry name" value="PR-1-like"/>
    <property type="match status" value="1"/>
</dbReference>
<dbReference type="PRINTS" id="PR00837">
    <property type="entry name" value="V5TPXLIKE"/>
</dbReference>
<organism evidence="3 4">
    <name type="scientific">Imshaugia aleurites</name>
    <dbReference type="NCBI Taxonomy" id="172621"/>
    <lineage>
        <taxon>Eukaryota</taxon>
        <taxon>Fungi</taxon>
        <taxon>Dikarya</taxon>
        <taxon>Ascomycota</taxon>
        <taxon>Pezizomycotina</taxon>
        <taxon>Lecanoromycetes</taxon>
        <taxon>OSLEUM clade</taxon>
        <taxon>Lecanoromycetidae</taxon>
        <taxon>Lecanorales</taxon>
        <taxon>Lecanorineae</taxon>
        <taxon>Parmeliaceae</taxon>
        <taxon>Imshaugia</taxon>
    </lineage>
</organism>
<dbReference type="InterPro" id="IPR018244">
    <property type="entry name" value="Allrgn_V5/Tpx1_CS"/>
</dbReference>
<dbReference type="InterPro" id="IPR001283">
    <property type="entry name" value="CRISP-related"/>
</dbReference>
<dbReference type="GO" id="GO:0005576">
    <property type="term" value="C:extracellular region"/>
    <property type="evidence" value="ECO:0007669"/>
    <property type="project" value="InterPro"/>
</dbReference>
<dbReference type="SMART" id="SM00198">
    <property type="entry name" value="SCP"/>
    <property type="match status" value="1"/>
</dbReference>